<dbReference type="Gene3D" id="3.90.1720.30">
    <property type="entry name" value="PPPDE domains"/>
    <property type="match status" value="1"/>
</dbReference>
<dbReference type="InterPro" id="IPR042266">
    <property type="entry name" value="PPPDE_sf"/>
</dbReference>
<accession>A0A319EQG3</accession>
<dbReference type="VEuPathDB" id="FungiDB:BO78DRAFT_381720"/>
<dbReference type="Proteomes" id="UP000248423">
    <property type="component" value="Unassembled WGS sequence"/>
</dbReference>
<dbReference type="EMBL" id="KZ826315">
    <property type="protein sequence ID" value="PYI12546.1"/>
    <property type="molecule type" value="Genomic_DNA"/>
</dbReference>
<name>A0A319EQG3_ASPSB</name>
<protein>
    <recommendedName>
        <fullName evidence="3">DUF862-domain-containing protein</fullName>
    </recommendedName>
</protein>
<organism evidence="1 2">
    <name type="scientific">Aspergillus sclerotiicarbonarius (strain CBS 121057 / IBT 28362)</name>
    <dbReference type="NCBI Taxonomy" id="1448318"/>
    <lineage>
        <taxon>Eukaryota</taxon>
        <taxon>Fungi</taxon>
        <taxon>Dikarya</taxon>
        <taxon>Ascomycota</taxon>
        <taxon>Pezizomycotina</taxon>
        <taxon>Eurotiomycetes</taxon>
        <taxon>Eurotiomycetidae</taxon>
        <taxon>Eurotiales</taxon>
        <taxon>Aspergillaceae</taxon>
        <taxon>Aspergillus</taxon>
        <taxon>Aspergillus subgen. Circumdati</taxon>
    </lineage>
</organism>
<proteinExistence type="predicted"/>
<dbReference type="AlphaFoldDB" id="A0A319EQG3"/>
<evidence type="ECO:0000313" key="2">
    <source>
        <dbReference type="Proteomes" id="UP000248423"/>
    </source>
</evidence>
<evidence type="ECO:0008006" key="3">
    <source>
        <dbReference type="Google" id="ProtNLM"/>
    </source>
</evidence>
<gene>
    <name evidence="1" type="ORF">BO78DRAFT_381720</name>
</gene>
<evidence type="ECO:0000313" key="1">
    <source>
        <dbReference type="EMBL" id="PYI12546.1"/>
    </source>
</evidence>
<sequence length="212" mass="23128">MSFDTSRSSSIALDDNEPKPLHLVAWGSGSLSHWAIFVPDMLGSPDGMLFHIGVEAQSSGFAFTTDVRLACHPFKVAASGANRSFPIREARATSRQVDEAASYVYASYRRYNIVTRNCQNFALDVLLRLNQLNPSAVPAEAIQDVRSRGTISTVLASILRRTQLAYPAAPGQNRNQNRCGQNHGWVIVSSLSNPKKVPADWAIRTPCIGITA</sequence>
<dbReference type="STRING" id="1448318.A0A319EQG3"/>
<reference evidence="1 2" key="1">
    <citation type="submission" date="2018-02" db="EMBL/GenBank/DDBJ databases">
        <title>The genomes of Aspergillus section Nigri reveals drivers in fungal speciation.</title>
        <authorList>
            <consortium name="DOE Joint Genome Institute"/>
            <person name="Vesth T.C."/>
            <person name="Nybo J."/>
            <person name="Theobald S."/>
            <person name="Brandl J."/>
            <person name="Frisvad J.C."/>
            <person name="Nielsen K.F."/>
            <person name="Lyhne E.K."/>
            <person name="Kogle M.E."/>
            <person name="Kuo A."/>
            <person name="Riley R."/>
            <person name="Clum A."/>
            <person name="Nolan M."/>
            <person name="Lipzen A."/>
            <person name="Salamov A."/>
            <person name="Henrissat B."/>
            <person name="Wiebenga A."/>
            <person name="De vries R.P."/>
            <person name="Grigoriev I.V."/>
            <person name="Mortensen U.H."/>
            <person name="Andersen M.R."/>
            <person name="Baker S.E."/>
        </authorList>
    </citation>
    <scope>NUCLEOTIDE SEQUENCE [LARGE SCALE GENOMIC DNA]</scope>
    <source>
        <strain evidence="1 2">CBS 121057</strain>
    </source>
</reference>
<dbReference type="OrthoDB" id="4525994at2759"/>
<keyword evidence="2" id="KW-1185">Reference proteome</keyword>